<dbReference type="PANTHER" id="PTHR13774">
    <property type="entry name" value="PHENAZINE BIOSYNTHESIS PROTEIN"/>
    <property type="match status" value="1"/>
</dbReference>
<accession>A0A0R1S802</accession>
<dbReference type="RefSeq" id="WP_025083769.1">
    <property type="nucleotide sequence ID" value="NZ_AZEX01000013.1"/>
</dbReference>
<reference evidence="4 5" key="1">
    <citation type="journal article" date="2015" name="Genome Announc.">
        <title>Expanding the biotechnology potential of lactobacilli through comparative genomics of 213 strains and associated genera.</title>
        <authorList>
            <person name="Sun Z."/>
            <person name="Harris H.M."/>
            <person name="McCann A."/>
            <person name="Guo C."/>
            <person name="Argimon S."/>
            <person name="Zhang W."/>
            <person name="Yang X."/>
            <person name="Jeffery I.B."/>
            <person name="Cooney J.C."/>
            <person name="Kagawa T.F."/>
            <person name="Liu W."/>
            <person name="Song Y."/>
            <person name="Salvetti E."/>
            <person name="Wrobel A."/>
            <person name="Rasinkangas P."/>
            <person name="Parkhill J."/>
            <person name="Rea M.C."/>
            <person name="O'Sullivan O."/>
            <person name="Ritari J."/>
            <person name="Douillard F.P."/>
            <person name="Paul Ross R."/>
            <person name="Yang R."/>
            <person name="Briner A.E."/>
            <person name="Felis G.E."/>
            <person name="de Vos W.M."/>
            <person name="Barrangou R."/>
            <person name="Klaenhammer T.R."/>
            <person name="Caufield P.W."/>
            <person name="Cui Y."/>
            <person name="Zhang H."/>
            <person name="O'Toole P.W."/>
        </authorList>
    </citation>
    <scope>NUCLEOTIDE SEQUENCE [LARGE SCALE GENOMIC DNA]</scope>
    <source>
        <strain evidence="4 5">DSM 14340</strain>
    </source>
</reference>
<dbReference type="PIRSF" id="PIRSF016184">
    <property type="entry name" value="PhzC_PhzF"/>
    <property type="match status" value="1"/>
</dbReference>
<dbReference type="GO" id="GO:0016853">
    <property type="term" value="F:isomerase activity"/>
    <property type="evidence" value="ECO:0007669"/>
    <property type="project" value="UniProtKB-KW"/>
</dbReference>
<evidence type="ECO:0000256" key="1">
    <source>
        <dbReference type="ARBA" id="ARBA00008270"/>
    </source>
</evidence>
<comment type="similarity">
    <text evidence="1">Belongs to the PhzF family.</text>
</comment>
<dbReference type="NCBIfam" id="TIGR00654">
    <property type="entry name" value="PhzF_family"/>
    <property type="match status" value="1"/>
</dbReference>
<dbReference type="STRING" id="1423747.FC69_GL000512"/>
<dbReference type="OrthoDB" id="9788221at2"/>
<dbReference type="PANTHER" id="PTHR13774:SF17">
    <property type="entry name" value="PHENAZINE BIOSYNTHESIS-LIKE DOMAIN-CONTAINING PROTEIN"/>
    <property type="match status" value="1"/>
</dbReference>
<dbReference type="Gene3D" id="3.10.310.10">
    <property type="entry name" value="Diaminopimelate Epimerase, Chain A, domain 1"/>
    <property type="match status" value="2"/>
</dbReference>
<organism evidence="4 5">
    <name type="scientific">Latilactobacillus fuchuensis DSM 14340 = JCM 11249</name>
    <dbReference type="NCBI Taxonomy" id="1423747"/>
    <lineage>
        <taxon>Bacteria</taxon>
        <taxon>Bacillati</taxon>
        <taxon>Bacillota</taxon>
        <taxon>Bacilli</taxon>
        <taxon>Lactobacillales</taxon>
        <taxon>Lactobacillaceae</taxon>
        <taxon>Latilactobacillus</taxon>
    </lineage>
</organism>
<name>A0A0R1S802_9LACO</name>
<dbReference type="SUPFAM" id="SSF54506">
    <property type="entry name" value="Diaminopimelate epimerase-like"/>
    <property type="match status" value="1"/>
</dbReference>
<dbReference type="Proteomes" id="UP000051264">
    <property type="component" value="Unassembled WGS sequence"/>
</dbReference>
<dbReference type="GO" id="GO:0005737">
    <property type="term" value="C:cytoplasm"/>
    <property type="evidence" value="ECO:0007669"/>
    <property type="project" value="TreeGrafter"/>
</dbReference>
<dbReference type="InterPro" id="IPR003719">
    <property type="entry name" value="Phenazine_PhzF-like"/>
</dbReference>
<evidence type="ECO:0000256" key="3">
    <source>
        <dbReference type="PIRSR" id="PIRSR016184-1"/>
    </source>
</evidence>
<protein>
    <submittedName>
        <fullName evidence="4">Uncharacterized protein</fullName>
    </submittedName>
</protein>
<dbReference type="Pfam" id="PF02567">
    <property type="entry name" value="PhzC-PhzF"/>
    <property type="match status" value="1"/>
</dbReference>
<dbReference type="AlphaFoldDB" id="A0A0R1S802"/>
<comment type="caution">
    <text evidence="4">The sequence shown here is derived from an EMBL/GenBank/DDBJ whole genome shotgun (WGS) entry which is preliminary data.</text>
</comment>
<dbReference type="EMBL" id="AZEX01000013">
    <property type="protein sequence ID" value="KRL61659.1"/>
    <property type="molecule type" value="Genomic_DNA"/>
</dbReference>
<evidence type="ECO:0000313" key="5">
    <source>
        <dbReference type="Proteomes" id="UP000051264"/>
    </source>
</evidence>
<keyword evidence="2" id="KW-0413">Isomerase</keyword>
<dbReference type="eggNOG" id="COG0384">
    <property type="taxonomic scope" value="Bacteria"/>
</dbReference>
<gene>
    <name evidence="4" type="ORF">FC69_GL000512</name>
</gene>
<proteinExistence type="inferred from homology"/>
<evidence type="ECO:0000256" key="2">
    <source>
        <dbReference type="ARBA" id="ARBA00023235"/>
    </source>
</evidence>
<feature type="active site" evidence="3">
    <location>
        <position position="44"/>
    </location>
</feature>
<sequence length="258" mass="29005">MKYYIVDAFTETIFHGNPAAVFVMDQWLDDQMMQKIAIENNLSETAFTVKNGDHYDLRWFTPDREIDLCGHATLATAYVLFNEYHETVDRLVFSSQSGPLYVTRKAETYYMDFPTIMPKSTPILPEYEAVIGAKIQAAYLGRDLFFVCDDEATIAKMTPDYTEMLNFELGVGVIVTAPGDQVDFVSRTFFPKLTINEDPVCGSAHSNLIPYWSQVLGKAQMTAHQISPRGGVLDCQLQGERVIIGGQATLYAQCEANF</sequence>
<dbReference type="PATRIC" id="fig|1423747.3.peg.521"/>
<evidence type="ECO:0000313" key="4">
    <source>
        <dbReference type="EMBL" id="KRL61659.1"/>
    </source>
</evidence>